<keyword evidence="7 8" id="KW-0472">Membrane</keyword>
<feature type="transmembrane region" description="Helical" evidence="8">
    <location>
        <begin position="77"/>
        <end position="96"/>
    </location>
</feature>
<dbReference type="AlphaFoldDB" id="Q2SQ32"/>
<feature type="transmembrane region" description="Helical" evidence="8">
    <location>
        <begin position="132"/>
        <end position="149"/>
    </location>
</feature>
<protein>
    <submittedName>
        <fullName evidence="10">Predicted Permease</fullName>
    </submittedName>
</protein>
<evidence type="ECO:0000256" key="8">
    <source>
        <dbReference type="SAM" id="Phobius"/>
    </source>
</evidence>
<feature type="transmembrane region" description="Helical" evidence="8">
    <location>
        <begin position="273"/>
        <end position="291"/>
    </location>
</feature>
<evidence type="ECO:0000259" key="9">
    <source>
        <dbReference type="Pfam" id="PF00892"/>
    </source>
</evidence>
<dbReference type="NCBIfam" id="TIGR00688">
    <property type="entry name" value="rarD"/>
    <property type="match status" value="1"/>
</dbReference>
<dbReference type="eggNOG" id="COG2962">
    <property type="taxonomic scope" value="Bacteria"/>
</dbReference>
<dbReference type="KEGG" id="hch:HCH_00330"/>
<feature type="transmembrane region" description="Helical" evidence="8">
    <location>
        <begin position="242"/>
        <end position="261"/>
    </location>
</feature>
<evidence type="ECO:0000256" key="7">
    <source>
        <dbReference type="ARBA" id="ARBA00023136"/>
    </source>
</evidence>
<evidence type="ECO:0000256" key="1">
    <source>
        <dbReference type="ARBA" id="ARBA00004651"/>
    </source>
</evidence>
<keyword evidence="4" id="KW-1003">Cell membrane</keyword>
<sequence length="303" mass="33156">MSASSTQPSSSTGALAALGAFLLWGFMPIYFKQLSHMPALEILGHRIVWSSVLTVLLCAVSGRLMAVRAGLLEWRKLRWLALSALLVGGNWLLFIWAVNNNHMTEASLGYYINPLVNMLLGYLFLGERLTFLQRIAAALAVGGVLLEIIAFGSLPWIAIVLALSFGFYGLLRKQVAVDAVSGLCVETCLLAPAALIYMWASASSASNMLTNDTYHNLLLLAAGPATTLPLLLFIIASRRLTLTILGFFQYLGPSIMFILAITLYQEPVPQGKWTTFVIIWCALALVSWDAVMRYRSRRLAPAA</sequence>
<organism evidence="10 11">
    <name type="scientific">Hahella chejuensis (strain KCTC 2396)</name>
    <dbReference type="NCBI Taxonomy" id="349521"/>
    <lineage>
        <taxon>Bacteria</taxon>
        <taxon>Pseudomonadati</taxon>
        <taxon>Pseudomonadota</taxon>
        <taxon>Gammaproteobacteria</taxon>
        <taxon>Oceanospirillales</taxon>
        <taxon>Hahellaceae</taxon>
        <taxon>Hahella</taxon>
    </lineage>
</organism>
<feature type="domain" description="EamA" evidence="9">
    <location>
        <begin position="12"/>
        <end position="146"/>
    </location>
</feature>
<evidence type="ECO:0000313" key="11">
    <source>
        <dbReference type="Proteomes" id="UP000000238"/>
    </source>
</evidence>
<feature type="transmembrane region" description="Helical" evidence="8">
    <location>
        <begin position="12"/>
        <end position="31"/>
    </location>
</feature>
<keyword evidence="5 8" id="KW-0812">Transmembrane</keyword>
<name>Q2SQ32_HAHCH</name>
<evidence type="ECO:0000256" key="3">
    <source>
        <dbReference type="ARBA" id="ARBA00022448"/>
    </source>
</evidence>
<evidence type="ECO:0000313" key="10">
    <source>
        <dbReference type="EMBL" id="ABC27242.1"/>
    </source>
</evidence>
<gene>
    <name evidence="10" type="ordered locus">HCH_00330</name>
</gene>
<dbReference type="RefSeq" id="WP_011394319.1">
    <property type="nucleotide sequence ID" value="NC_007645.1"/>
</dbReference>
<proteinExistence type="inferred from homology"/>
<dbReference type="InterPro" id="IPR000620">
    <property type="entry name" value="EamA_dom"/>
</dbReference>
<feature type="transmembrane region" description="Helical" evidence="8">
    <location>
        <begin position="108"/>
        <end position="125"/>
    </location>
</feature>
<evidence type="ECO:0000256" key="2">
    <source>
        <dbReference type="ARBA" id="ARBA00007362"/>
    </source>
</evidence>
<evidence type="ECO:0000256" key="5">
    <source>
        <dbReference type="ARBA" id="ARBA00022692"/>
    </source>
</evidence>
<dbReference type="HOGENOM" id="CLU_054508_1_0_6"/>
<dbReference type="PANTHER" id="PTHR22911">
    <property type="entry name" value="ACYL-MALONYL CONDENSING ENZYME-RELATED"/>
    <property type="match status" value="1"/>
</dbReference>
<feature type="transmembrane region" description="Helical" evidence="8">
    <location>
        <begin position="155"/>
        <end position="171"/>
    </location>
</feature>
<keyword evidence="3" id="KW-0813">Transport</keyword>
<dbReference type="GO" id="GO:0005886">
    <property type="term" value="C:plasma membrane"/>
    <property type="evidence" value="ECO:0007669"/>
    <property type="project" value="UniProtKB-SubCell"/>
</dbReference>
<keyword evidence="6 8" id="KW-1133">Transmembrane helix</keyword>
<dbReference type="OrthoDB" id="369870at2"/>
<reference evidence="10 11" key="1">
    <citation type="journal article" date="2005" name="Nucleic Acids Res.">
        <title>Genomic blueprint of Hahella chejuensis, a marine microbe producing an algicidal agent.</title>
        <authorList>
            <person name="Jeong H."/>
            <person name="Yim J.H."/>
            <person name="Lee C."/>
            <person name="Choi S.-H."/>
            <person name="Park Y.K."/>
            <person name="Yoon S.H."/>
            <person name="Hur C.-G."/>
            <person name="Kang H.-Y."/>
            <person name="Kim D."/>
            <person name="Lee H.H."/>
            <person name="Park K.H."/>
            <person name="Park S.-H."/>
            <person name="Park H.-S."/>
            <person name="Lee H.K."/>
            <person name="Oh T.K."/>
            <person name="Kim J.F."/>
        </authorList>
    </citation>
    <scope>NUCLEOTIDE SEQUENCE [LARGE SCALE GENOMIC DNA]</scope>
    <source>
        <strain evidence="10 11">KCTC 2396</strain>
    </source>
</reference>
<dbReference type="Pfam" id="PF00892">
    <property type="entry name" value="EamA"/>
    <property type="match status" value="1"/>
</dbReference>
<evidence type="ECO:0000256" key="6">
    <source>
        <dbReference type="ARBA" id="ARBA00022989"/>
    </source>
</evidence>
<keyword evidence="11" id="KW-1185">Reference proteome</keyword>
<dbReference type="SUPFAM" id="SSF103481">
    <property type="entry name" value="Multidrug resistance efflux transporter EmrE"/>
    <property type="match status" value="2"/>
</dbReference>
<comment type="similarity">
    <text evidence="2">Belongs to the EamA transporter family.</text>
</comment>
<accession>Q2SQ32</accession>
<dbReference type="Proteomes" id="UP000000238">
    <property type="component" value="Chromosome"/>
</dbReference>
<dbReference type="InterPro" id="IPR037185">
    <property type="entry name" value="EmrE-like"/>
</dbReference>
<feature type="transmembrane region" description="Helical" evidence="8">
    <location>
        <begin position="183"/>
        <end position="202"/>
    </location>
</feature>
<evidence type="ECO:0000256" key="4">
    <source>
        <dbReference type="ARBA" id="ARBA00022475"/>
    </source>
</evidence>
<feature type="transmembrane region" description="Helical" evidence="8">
    <location>
        <begin position="214"/>
        <end position="235"/>
    </location>
</feature>
<feature type="transmembrane region" description="Helical" evidence="8">
    <location>
        <begin position="43"/>
        <end position="65"/>
    </location>
</feature>
<dbReference type="InterPro" id="IPR004626">
    <property type="entry name" value="RarD"/>
</dbReference>
<dbReference type="EMBL" id="CP000155">
    <property type="protein sequence ID" value="ABC27242.1"/>
    <property type="molecule type" value="Genomic_DNA"/>
</dbReference>
<dbReference type="PANTHER" id="PTHR22911:SF137">
    <property type="entry name" value="SOLUTE CARRIER FAMILY 35 MEMBER G2-RELATED"/>
    <property type="match status" value="1"/>
</dbReference>
<comment type="subcellular location">
    <subcellularLocation>
        <location evidence="1">Cell membrane</location>
        <topology evidence="1">Multi-pass membrane protein</topology>
    </subcellularLocation>
</comment>